<dbReference type="GeneID" id="18590536"/>
<feature type="compositionally biased region" description="Polar residues" evidence="1">
    <location>
        <begin position="674"/>
        <end position="698"/>
    </location>
</feature>
<evidence type="ECO:0000256" key="2">
    <source>
        <dbReference type="SAM" id="Phobius"/>
    </source>
</evidence>
<feature type="region of interest" description="Disordered" evidence="1">
    <location>
        <begin position="646"/>
        <end position="707"/>
    </location>
</feature>
<feature type="compositionally biased region" description="Basic and acidic residues" evidence="1">
    <location>
        <begin position="1252"/>
        <end position="1263"/>
    </location>
</feature>
<keyword evidence="2" id="KW-0812">Transmembrane</keyword>
<feature type="region of interest" description="Disordered" evidence="1">
    <location>
        <begin position="1032"/>
        <end position="1070"/>
    </location>
</feature>
<protein>
    <submittedName>
        <fullName evidence="4">Uncharacterized protein LOC18590536</fullName>
    </submittedName>
</protein>
<feature type="compositionally biased region" description="Gly residues" evidence="1">
    <location>
        <begin position="201"/>
        <end position="210"/>
    </location>
</feature>
<dbReference type="Proteomes" id="UP000694886">
    <property type="component" value="Chromosome 9"/>
</dbReference>
<feature type="compositionally biased region" description="Basic and acidic residues" evidence="1">
    <location>
        <begin position="1032"/>
        <end position="1043"/>
    </location>
</feature>
<feature type="region of interest" description="Disordered" evidence="1">
    <location>
        <begin position="380"/>
        <end position="428"/>
    </location>
</feature>
<evidence type="ECO:0000256" key="1">
    <source>
        <dbReference type="SAM" id="MobiDB-lite"/>
    </source>
</evidence>
<sequence length="1345" mass="149058">MSMDAKGIRLLLWRIIRFSGNCCYKFVRKYPLVSGVLSFVFFLYIIFPSVFYFLMYSSPILVCTVVSIRFYLKTKYPEYFQWLKKQDSERPSANVNRSNDPSLRPQKSVRRNARKEVVIWDRKDSEDRNMFFPTSHYDSLFSKTNFLEENPKSIFEGKGNSSMEHGESSSHNDAGNDRAVDDPSSTSKRHSVSGDSFQGQSGKGPDGGGVEVEVESLEEGEDEDEEEVQEEGNKAVEWTDDDQKNLMDLGFSELERNKRLESLIAKRRARKLLKMAVEKTLMDRDGNPLSQIAPILTVKNNLLGVSNPNEEGLQMPGSAPSILLPAKNPFDLPYDPLEEKPNLMADSFHQEFMAANQKEMLLCRHESFCHGPLFTLETTQDPGDAQFNPDWSTEKRPGEGRAVSRFKRQSEKEGLHQHNSSGVGSNTDLVELEDSNHNEAINSSEVRHAETVESANNRIGIGGKVKNPHDLEPGLDRGSVVRMETDSIKNNDSGYSSSSEANDELILDQTSKPPQIFSDHVQKTLNLSIPPRGKTVSRLPYDSSPSPSEKRRTDISLFLANRRYGHTPTCSIASDLQVEVSEVGSPPLTSDGTVSSVDGDSVTYDADVDRDINSDSEELWGGSFNLSRSEANRVKLRELHDISEENSVEVELSGLNRKPEEPIVSPSPSEQEAKQNLNNTSSVSSRTDISENGPSHPTNRNRETPEDVKQIHEEVEGFKTFNVSETLSPENPGKTMPLMEKSVVHSPSESCFEKPEQFIEPPTEDFNIICRMKPVTHGDVYTLDLKPSENRDNEAQILIKPAAVGEVRQPAKEINLDSSEFRQGNLETSYESKNTMETGKEKEESQPSKYIEEDTRNLTEHNTGDAPNIVQNRDDLNSVPDGIDDQNVTEDNVSGVKQGFGGSIAMALNPRLVMEQFSVSSVSSPRSVLPQNILADQIPISIVEQRIQTDVPQSAMEDIVRDSSADDQPHENLTFNMPRNAQQVVENSIDHSSSNCSLETLEGSSNTTQKTTNYSTVHNMNELVLEDMHGKEDSIEHNIKSSEGESETMMSSKDTKELSGPFRESDPGSVEHLEEGSEKLIEYDTGISPSNVNSDVPETMIRSEEFVQEPTNSPWKVIKEGNIVENINDSVVNEKVDGEKSTTSEGESQFSIRLEAVKGPEESNEHEADVNKKEAHESDNTSIPETATQEEKSAAEVDSIGEVNDSLADNITNKEILNHVLDGEGEPQILSRREAVMEPSNTTEATSAGTVKDTEHESKRLTDAEANAGLSTSAEESDSLNNIKNGDAPKLGEDDLKDIENIPAAGDITTGIQIDHEIAMEASKATESEVKAVNPEENDSNAVAN</sequence>
<dbReference type="PANTHER" id="PTHR33870:SF32">
    <property type="match status" value="1"/>
</dbReference>
<feature type="region of interest" description="Disordered" evidence="1">
    <location>
        <begin position="524"/>
        <end position="552"/>
    </location>
</feature>
<name>A0AB32WUT7_THECC</name>
<proteinExistence type="predicted"/>
<feature type="region of interest" description="Disordered" evidence="1">
    <location>
        <begin position="440"/>
        <end position="480"/>
    </location>
</feature>
<feature type="compositionally biased region" description="Basic and acidic residues" evidence="1">
    <location>
        <begin position="164"/>
        <end position="181"/>
    </location>
</feature>
<feature type="compositionally biased region" description="Polar residues" evidence="1">
    <location>
        <begin position="417"/>
        <end position="428"/>
    </location>
</feature>
<feature type="compositionally biased region" description="Basic and acidic residues" evidence="1">
    <location>
        <begin position="1290"/>
        <end position="1300"/>
    </location>
</feature>
<feature type="region of interest" description="Disordered" evidence="1">
    <location>
        <begin position="91"/>
        <end position="110"/>
    </location>
</feature>
<feature type="region of interest" description="Disordered" evidence="1">
    <location>
        <begin position="583"/>
        <end position="609"/>
    </location>
</feature>
<evidence type="ECO:0000313" key="4">
    <source>
        <dbReference type="RefSeq" id="XP_017982420.1"/>
    </source>
</evidence>
<feature type="compositionally biased region" description="Basic and acidic residues" evidence="1">
    <location>
        <begin position="838"/>
        <end position="863"/>
    </location>
</feature>
<feature type="compositionally biased region" description="Polar residues" evidence="1">
    <location>
        <begin position="1269"/>
        <end position="1284"/>
    </location>
</feature>
<feature type="compositionally biased region" description="Polar residues" evidence="1">
    <location>
        <begin position="818"/>
        <end position="837"/>
    </location>
</feature>
<feature type="compositionally biased region" description="Acidic residues" evidence="1">
    <location>
        <begin position="212"/>
        <end position="230"/>
    </location>
</feature>
<feature type="compositionally biased region" description="Basic and acidic residues" evidence="1">
    <location>
        <begin position="1155"/>
        <end position="1179"/>
    </location>
</feature>
<feature type="region of interest" description="Disordered" evidence="1">
    <location>
        <begin position="1134"/>
        <end position="1197"/>
    </location>
</feature>
<accession>A0AB32WUT7</accession>
<keyword evidence="2" id="KW-1133">Transmembrane helix</keyword>
<dbReference type="RefSeq" id="XP_017982420.1">
    <property type="nucleotide sequence ID" value="XM_018126931.1"/>
</dbReference>
<feature type="region of interest" description="Disordered" evidence="1">
    <location>
        <begin position="1234"/>
        <end position="1310"/>
    </location>
</feature>
<feature type="transmembrane region" description="Helical" evidence="2">
    <location>
        <begin position="30"/>
        <end position="47"/>
    </location>
</feature>
<feature type="compositionally biased region" description="Polar residues" evidence="1">
    <location>
        <begin position="1239"/>
        <end position="1249"/>
    </location>
</feature>
<evidence type="ECO:0000313" key="3">
    <source>
        <dbReference type="Proteomes" id="UP000694886"/>
    </source>
</evidence>
<reference evidence="3" key="1">
    <citation type="journal article" date="1997" name="Nucleic Acids Res.">
        <title>tRNAscan-SE: a program for improved detection of transfer RNA genes in genomic sequence.</title>
        <authorList>
            <person name="Lowe T.M."/>
            <person name="Eddy S.R."/>
        </authorList>
    </citation>
    <scope>NUCLEOTIDE SEQUENCE [LARGE SCALE GENOMIC DNA]</scope>
    <source>
        <strain evidence="3">r\B97-61/B2</strain>
    </source>
</reference>
<feature type="region of interest" description="Disordered" evidence="1">
    <location>
        <begin position="818"/>
        <end position="890"/>
    </location>
</feature>
<feature type="region of interest" description="Disordered" evidence="1">
    <location>
        <begin position="1323"/>
        <end position="1345"/>
    </location>
</feature>
<keyword evidence="2" id="KW-0472">Membrane</keyword>
<feature type="compositionally biased region" description="Polar residues" evidence="1">
    <location>
        <begin position="91"/>
        <end position="101"/>
    </location>
</feature>
<feature type="region of interest" description="Disordered" evidence="1">
    <location>
        <begin position="152"/>
        <end position="236"/>
    </location>
</feature>
<reference evidence="4" key="2">
    <citation type="submission" date="2025-08" db="UniProtKB">
        <authorList>
            <consortium name="RefSeq"/>
        </authorList>
    </citation>
    <scope>IDENTIFICATION</scope>
</reference>
<feature type="compositionally biased region" description="Low complexity" evidence="1">
    <location>
        <begin position="589"/>
        <end position="603"/>
    </location>
</feature>
<organism evidence="3 4">
    <name type="scientific">Theobroma cacao</name>
    <name type="common">Cacao</name>
    <name type="synonym">Cocoa</name>
    <dbReference type="NCBI Taxonomy" id="3641"/>
    <lineage>
        <taxon>Eukaryota</taxon>
        <taxon>Viridiplantae</taxon>
        <taxon>Streptophyta</taxon>
        <taxon>Embryophyta</taxon>
        <taxon>Tracheophyta</taxon>
        <taxon>Spermatophyta</taxon>
        <taxon>Magnoliopsida</taxon>
        <taxon>eudicotyledons</taxon>
        <taxon>Gunneridae</taxon>
        <taxon>Pentapetalae</taxon>
        <taxon>rosids</taxon>
        <taxon>malvids</taxon>
        <taxon>Malvales</taxon>
        <taxon>Malvaceae</taxon>
        <taxon>Byttnerioideae</taxon>
        <taxon>Theobroma</taxon>
    </lineage>
</organism>
<feature type="compositionally biased region" description="Basic and acidic residues" evidence="1">
    <location>
        <begin position="1053"/>
        <end position="1070"/>
    </location>
</feature>
<gene>
    <name evidence="4" type="primary">LOC18590536</name>
</gene>
<dbReference type="PANTHER" id="PTHR33870">
    <property type="entry name" value="CARDIOMYOPATHY-ASSOCIATED PROTEIN"/>
    <property type="match status" value="1"/>
</dbReference>
<dbReference type="Gramene" id="Tc09v2_t025590.1">
    <property type="protein sequence ID" value="Tc09v2_p025590.1"/>
    <property type="gene ID" value="Tc09v2_g025590"/>
</dbReference>
<dbReference type="KEGG" id="tcc:18590536"/>